<gene>
    <name evidence="1" type="ordered locus">Os01g0115950</name>
    <name evidence="1" type="ORF">OSNPB_010115950</name>
</gene>
<dbReference type="PaxDb" id="39947-A0A0P0UXI7"/>
<sequence length="148" mass="16776">MVNHAYGGNFTDEFFSITVGVAIQHLDSHMEITREQHTLVYRAITSLAKLLSEMACDCSDISVGIPCRSEHLLHSEKLLNCINCNPCFPVLVCKENQYSQGRQQKPACCCVDKFDQLEPINCNLSLYNSDRRLTCNHLPDLQGICYYI</sequence>
<evidence type="ECO:0000313" key="1">
    <source>
        <dbReference type="EMBL" id="BAS70076.1"/>
    </source>
</evidence>
<dbReference type="InParanoid" id="A0A0P0UXI7"/>
<dbReference type="AlphaFoldDB" id="A0A0P0UXI7"/>
<organism evidence="1 2">
    <name type="scientific">Oryza sativa subsp. japonica</name>
    <name type="common">Rice</name>
    <dbReference type="NCBI Taxonomy" id="39947"/>
    <lineage>
        <taxon>Eukaryota</taxon>
        <taxon>Viridiplantae</taxon>
        <taxon>Streptophyta</taxon>
        <taxon>Embryophyta</taxon>
        <taxon>Tracheophyta</taxon>
        <taxon>Spermatophyta</taxon>
        <taxon>Magnoliopsida</taxon>
        <taxon>Liliopsida</taxon>
        <taxon>Poales</taxon>
        <taxon>Poaceae</taxon>
        <taxon>BOP clade</taxon>
        <taxon>Oryzoideae</taxon>
        <taxon>Oryzeae</taxon>
        <taxon>Oryzinae</taxon>
        <taxon>Oryza</taxon>
        <taxon>Oryza sativa</taxon>
    </lineage>
</organism>
<proteinExistence type="predicted"/>
<protein>
    <submittedName>
        <fullName evidence="1">Os01g0115950 protein</fullName>
    </submittedName>
</protein>
<reference evidence="2" key="1">
    <citation type="journal article" date="2005" name="Nature">
        <title>The map-based sequence of the rice genome.</title>
        <authorList>
            <consortium name="International rice genome sequencing project (IRGSP)"/>
            <person name="Matsumoto T."/>
            <person name="Wu J."/>
            <person name="Kanamori H."/>
            <person name="Katayose Y."/>
            <person name="Fujisawa M."/>
            <person name="Namiki N."/>
            <person name="Mizuno H."/>
            <person name="Yamamoto K."/>
            <person name="Antonio B.A."/>
            <person name="Baba T."/>
            <person name="Sakata K."/>
            <person name="Nagamura Y."/>
            <person name="Aoki H."/>
            <person name="Arikawa K."/>
            <person name="Arita K."/>
            <person name="Bito T."/>
            <person name="Chiden Y."/>
            <person name="Fujitsuka N."/>
            <person name="Fukunaka R."/>
            <person name="Hamada M."/>
            <person name="Harada C."/>
            <person name="Hayashi A."/>
            <person name="Hijishita S."/>
            <person name="Honda M."/>
            <person name="Hosokawa S."/>
            <person name="Ichikawa Y."/>
            <person name="Idonuma A."/>
            <person name="Iijima M."/>
            <person name="Ikeda M."/>
            <person name="Ikeno M."/>
            <person name="Ito K."/>
            <person name="Ito S."/>
            <person name="Ito T."/>
            <person name="Ito Y."/>
            <person name="Ito Y."/>
            <person name="Iwabuchi A."/>
            <person name="Kamiya K."/>
            <person name="Karasawa W."/>
            <person name="Kurita K."/>
            <person name="Katagiri S."/>
            <person name="Kikuta A."/>
            <person name="Kobayashi H."/>
            <person name="Kobayashi N."/>
            <person name="Machita K."/>
            <person name="Maehara T."/>
            <person name="Masukawa M."/>
            <person name="Mizubayashi T."/>
            <person name="Mukai Y."/>
            <person name="Nagasaki H."/>
            <person name="Nagata Y."/>
            <person name="Naito S."/>
            <person name="Nakashima M."/>
            <person name="Nakama Y."/>
            <person name="Nakamichi Y."/>
            <person name="Nakamura M."/>
            <person name="Meguro A."/>
            <person name="Negishi M."/>
            <person name="Ohta I."/>
            <person name="Ohta T."/>
            <person name="Okamoto M."/>
            <person name="Ono N."/>
            <person name="Saji S."/>
            <person name="Sakaguchi M."/>
            <person name="Sakai K."/>
            <person name="Shibata M."/>
            <person name="Shimokawa T."/>
            <person name="Song J."/>
            <person name="Takazaki Y."/>
            <person name="Terasawa K."/>
            <person name="Tsugane M."/>
            <person name="Tsuji K."/>
            <person name="Ueda S."/>
            <person name="Waki K."/>
            <person name="Yamagata H."/>
            <person name="Yamamoto M."/>
            <person name="Yamamoto S."/>
            <person name="Yamane H."/>
            <person name="Yoshiki S."/>
            <person name="Yoshihara R."/>
            <person name="Yukawa K."/>
            <person name="Zhong H."/>
            <person name="Yano M."/>
            <person name="Yuan Q."/>
            <person name="Ouyang S."/>
            <person name="Liu J."/>
            <person name="Jones K.M."/>
            <person name="Gansberger K."/>
            <person name="Moffat K."/>
            <person name="Hill J."/>
            <person name="Bera J."/>
            <person name="Fadrosh D."/>
            <person name="Jin S."/>
            <person name="Johri S."/>
            <person name="Kim M."/>
            <person name="Overton L."/>
            <person name="Reardon M."/>
            <person name="Tsitrin T."/>
            <person name="Vuong H."/>
            <person name="Weaver B."/>
            <person name="Ciecko A."/>
            <person name="Tallon L."/>
            <person name="Jackson J."/>
            <person name="Pai G."/>
            <person name="Aken S.V."/>
            <person name="Utterback T."/>
            <person name="Reidmuller S."/>
            <person name="Feldblyum T."/>
            <person name="Hsiao J."/>
            <person name="Zismann V."/>
            <person name="Iobst S."/>
            <person name="de Vazeille A.R."/>
            <person name="Buell C.R."/>
            <person name="Ying K."/>
            <person name="Li Y."/>
            <person name="Lu T."/>
            <person name="Huang Y."/>
            <person name="Zhao Q."/>
            <person name="Feng Q."/>
            <person name="Zhang L."/>
            <person name="Zhu J."/>
            <person name="Weng Q."/>
            <person name="Mu J."/>
            <person name="Lu Y."/>
            <person name="Fan D."/>
            <person name="Liu Y."/>
            <person name="Guan J."/>
            <person name="Zhang Y."/>
            <person name="Yu S."/>
            <person name="Liu X."/>
            <person name="Zhang Y."/>
            <person name="Hong G."/>
            <person name="Han B."/>
            <person name="Choisne N."/>
            <person name="Demange N."/>
            <person name="Orjeda G."/>
            <person name="Samain S."/>
            <person name="Cattolico L."/>
            <person name="Pelletier E."/>
            <person name="Couloux A."/>
            <person name="Segurens B."/>
            <person name="Wincker P."/>
            <person name="D'Hont A."/>
            <person name="Scarpelli C."/>
            <person name="Weissenbach J."/>
            <person name="Salanoubat M."/>
            <person name="Quetier F."/>
            <person name="Yu Y."/>
            <person name="Kim H.R."/>
            <person name="Rambo T."/>
            <person name="Currie J."/>
            <person name="Collura K."/>
            <person name="Luo M."/>
            <person name="Yang T."/>
            <person name="Ammiraju J.S.S."/>
            <person name="Engler F."/>
            <person name="Soderlund C."/>
            <person name="Wing R.A."/>
            <person name="Palmer L.E."/>
            <person name="de la Bastide M."/>
            <person name="Spiegel L."/>
            <person name="Nascimento L."/>
            <person name="Zutavern T."/>
            <person name="O'Shaughnessy A."/>
            <person name="Dike S."/>
            <person name="Dedhia N."/>
            <person name="Preston R."/>
            <person name="Balija V."/>
            <person name="McCombie W.R."/>
            <person name="Chow T."/>
            <person name="Chen H."/>
            <person name="Chung M."/>
            <person name="Chen C."/>
            <person name="Shaw J."/>
            <person name="Wu H."/>
            <person name="Hsiao K."/>
            <person name="Chao Y."/>
            <person name="Chu M."/>
            <person name="Cheng C."/>
            <person name="Hour A."/>
            <person name="Lee P."/>
            <person name="Lin S."/>
            <person name="Lin Y."/>
            <person name="Liou J."/>
            <person name="Liu S."/>
            <person name="Hsing Y."/>
            <person name="Raghuvanshi S."/>
            <person name="Mohanty A."/>
            <person name="Bharti A.K."/>
            <person name="Gaur A."/>
            <person name="Gupta V."/>
            <person name="Kumar D."/>
            <person name="Ravi V."/>
            <person name="Vij S."/>
            <person name="Kapur A."/>
            <person name="Khurana P."/>
            <person name="Khurana P."/>
            <person name="Khurana J.P."/>
            <person name="Tyagi A.K."/>
            <person name="Gaikwad K."/>
            <person name="Singh A."/>
            <person name="Dalal V."/>
            <person name="Srivastava S."/>
            <person name="Dixit A."/>
            <person name="Pal A.K."/>
            <person name="Ghazi I.A."/>
            <person name="Yadav M."/>
            <person name="Pandit A."/>
            <person name="Bhargava A."/>
            <person name="Sureshbabu K."/>
            <person name="Batra K."/>
            <person name="Sharma T.R."/>
            <person name="Mohapatra T."/>
            <person name="Singh N.K."/>
            <person name="Messing J."/>
            <person name="Nelson A.B."/>
            <person name="Fuks G."/>
            <person name="Kavchok S."/>
            <person name="Keizer G."/>
            <person name="Linton E."/>
            <person name="Llaca V."/>
            <person name="Song R."/>
            <person name="Tanyolac B."/>
            <person name="Young S."/>
            <person name="Ho-Il K."/>
            <person name="Hahn J.H."/>
            <person name="Sangsakoo G."/>
            <person name="Vanavichit A."/>
            <person name="de Mattos Luiz.A.T."/>
            <person name="Zimmer P.D."/>
            <person name="Malone G."/>
            <person name="Dellagostin O."/>
            <person name="de Oliveira A.C."/>
            <person name="Bevan M."/>
            <person name="Bancroft I."/>
            <person name="Minx P."/>
            <person name="Cordum H."/>
            <person name="Wilson R."/>
            <person name="Cheng Z."/>
            <person name="Jin W."/>
            <person name="Jiang J."/>
            <person name="Leong S.A."/>
            <person name="Iwama H."/>
            <person name="Gojobori T."/>
            <person name="Itoh T."/>
            <person name="Niimura Y."/>
            <person name="Fujii Y."/>
            <person name="Habara T."/>
            <person name="Sakai H."/>
            <person name="Sato Y."/>
            <person name="Wilson G."/>
            <person name="Kumar K."/>
            <person name="McCouch S."/>
            <person name="Juretic N."/>
            <person name="Hoen D."/>
            <person name="Wright S."/>
            <person name="Bruskiewich R."/>
            <person name="Bureau T."/>
            <person name="Miyao A."/>
            <person name="Hirochika H."/>
            <person name="Nishikawa T."/>
            <person name="Kadowaki K."/>
            <person name="Sugiura M."/>
            <person name="Burr B."/>
            <person name="Sasaki T."/>
        </authorList>
    </citation>
    <scope>NUCLEOTIDE SEQUENCE [LARGE SCALE GENOMIC DNA]</scope>
    <source>
        <strain evidence="2">cv. Nipponbare</strain>
    </source>
</reference>
<evidence type="ECO:0000313" key="2">
    <source>
        <dbReference type="Proteomes" id="UP000059680"/>
    </source>
</evidence>
<name>A0A0P0UXI7_ORYSJ</name>
<dbReference type="Gramene" id="Os01t0115950-00">
    <property type="protein sequence ID" value="Os01t0115950-00"/>
    <property type="gene ID" value="Os01g0115950"/>
</dbReference>
<reference evidence="1 2" key="2">
    <citation type="journal article" date="2013" name="Plant Cell Physiol.">
        <title>Rice Annotation Project Database (RAP-DB): an integrative and interactive database for rice genomics.</title>
        <authorList>
            <person name="Sakai H."/>
            <person name="Lee S.S."/>
            <person name="Tanaka T."/>
            <person name="Numa H."/>
            <person name="Kim J."/>
            <person name="Kawahara Y."/>
            <person name="Wakimoto H."/>
            <person name="Yang C.C."/>
            <person name="Iwamoto M."/>
            <person name="Abe T."/>
            <person name="Yamada Y."/>
            <person name="Muto A."/>
            <person name="Inokuchi H."/>
            <person name="Ikemura T."/>
            <person name="Matsumoto T."/>
            <person name="Sasaki T."/>
            <person name="Itoh T."/>
        </authorList>
    </citation>
    <scope>NUCLEOTIDE SEQUENCE [LARGE SCALE GENOMIC DNA]</scope>
    <source>
        <strain evidence="2">cv. Nipponbare</strain>
    </source>
</reference>
<accession>A0A0P0UXI7</accession>
<keyword evidence="2" id="KW-1185">Reference proteome</keyword>
<reference evidence="1 2" key="3">
    <citation type="journal article" date="2013" name="Rice">
        <title>Improvement of the Oryza sativa Nipponbare reference genome using next generation sequence and optical map data.</title>
        <authorList>
            <person name="Kawahara Y."/>
            <person name="de la Bastide M."/>
            <person name="Hamilton J.P."/>
            <person name="Kanamori H."/>
            <person name="McCombie W.R."/>
            <person name="Ouyang S."/>
            <person name="Schwartz D.C."/>
            <person name="Tanaka T."/>
            <person name="Wu J."/>
            <person name="Zhou S."/>
            <person name="Childs K.L."/>
            <person name="Davidson R.M."/>
            <person name="Lin H."/>
            <person name="Quesada-Ocampo L."/>
            <person name="Vaillancourt B."/>
            <person name="Sakai H."/>
            <person name="Lee S.S."/>
            <person name="Kim J."/>
            <person name="Numa H."/>
            <person name="Itoh T."/>
            <person name="Buell C.R."/>
            <person name="Matsumoto T."/>
        </authorList>
    </citation>
    <scope>NUCLEOTIDE SEQUENCE [LARGE SCALE GENOMIC DNA]</scope>
    <source>
        <strain evidence="2">cv. Nipponbare</strain>
    </source>
</reference>
<dbReference type="EMBL" id="AP014957">
    <property type="protein sequence ID" value="BAS70076.1"/>
    <property type="molecule type" value="Genomic_DNA"/>
</dbReference>
<dbReference type="Proteomes" id="UP000059680">
    <property type="component" value="Chromosome 1"/>
</dbReference>